<proteinExistence type="inferred from homology"/>
<organism evidence="16 17">
    <name type="scientific">Caerostris extrusa</name>
    <name type="common">Bark spider</name>
    <name type="synonym">Caerostris bankana</name>
    <dbReference type="NCBI Taxonomy" id="172846"/>
    <lineage>
        <taxon>Eukaryota</taxon>
        <taxon>Metazoa</taxon>
        <taxon>Ecdysozoa</taxon>
        <taxon>Arthropoda</taxon>
        <taxon>Chelicerata</taxon>
        <taxon>Arachnida</taxon>
        <taxon>Araneae</taxon>
        <taxon>Araneomorphae</taxon>
        <taxon>Entelegynae</taxon>
        <taxon>Araneoidea</taxon>
        <taxon>Araneidae</taxon>
        <taxon>Caerostris</taxon>
    </lineage>
</organism>
<name>A0AAV4PU72_CAEEX</name>
<dbReference type="EMBL" id="BPLR01005204">
    <property type="protein sequence ID" value="GIY00589.1"/>
    <property type="molecule type" value="Genomic_DNA"/>
</dbReference>
<reference evidence="16 17" key="1">
    <citation type="submission" date="2021-06" db="EMBL/GenBank/DDBJ databases">
        <title>Caerostris extrusa draft genome.</title>
        <authorList>
            <person name="Kono N."/>
            <person name="Arakawa K."/>
        </authorList>
    </citation>
    <scope>NUCLEOTIDE SEQUENCE [LARGE SCALE GENOMIC DNA]</scope>
</reference>
<feature type="chain" id="PRO_5043887353" evidence="12">
    <location>
        <begin position="23"/>
        <end position="1252"/>
    </location>
</feature>
<feature type="signal peptide" evidence="12">
    <location>
        <begin position="1"/>
        <end position="22"/>
    </location>
</feature>
<dbReference type="Gene3D" id="2.60.120.260">
    <property type="entry name" value="Galactose-binding domain-like"/>
    <property type="match status" value="1"/>
</dbReference>
<feature type="domain" description="F5/8 type C" evidence="13">
    <location>
        <begin position="68"/>
        <end position="139"/>
    </location>
</feature>
<dbReference type="InterPro" id="IPR001791">
    <property type="entry name" value="Laminin_G"/>
</dbReference>
<evidence type="ECO:0000256" key="1">
    <source>
        <dbReference type="ARBA" id="ARBA00004479"/>
    </source>
</evidence>
<dbReference type="InterPro" id="IPR000742">
    <property type="entry name" value="EGF"/>
</dbReference>
<comment type="subcellular location">
    <subcellularLocation>
        <location evidence="1">Membrane</location>
        <topology evidence="1">Single-pass type I membrane protein</topology>
    </subcellularLocation>
</comment>
<dbReference type="PANTHER" id="PTHR15036">
    <property type="entry name" value="PIKACHURIN-LIKE PROTEIN"/>
    <property type="match status" value="1"/>
</dbReference>
<dbReference type="Proteomes" id="UP001054945">
    <property type="component" value="Unassembled WGS sequence"/>
</dbReference>
<keyword evidence="4 11" id="KW-0812">Transmembrane</keyword>
<keyword evidence="5 12" id="KW-0732">Signal</keyword>
<dbReference type="AlphaFoldDB" id="A0AAV4PU72"/>
<evidence type="ECO:0000256" key="6">
    <source>
        <dbReference type="ARBA" id="ARBA00022989"/>
    </source>
</evidence>
<dbReference type="InterPro" id="IPR000421">
    <property type="entry name" value="FA58C"/>
</dbReference>
<keyword evidence="7 11" id="KW-0472">Membrane</keyword>
<feature type="domain" description="Laminin G" evidence="14">
    <location>
        <begin position="757"/>
        <end position="928"/>
    </location>
</feature>
<feature type="transmembrane region" description="Helical" evidence="11">
    <location>
        <begin position="1186"/>
        <end position="1206"/>
    </location>
</feature>
<keyword evidence="6 11" id="KW-1133">Transmembrane helix</keyword>
<evidence type="ECO:0000256" key="11">
    <source>
        <dbReference type="SAM" id="Phobius"/>
    </source>
</evidence>
<feature type="compositionally biased region" description="Basic and acidic residues" evidence="10">
    <location>
        <begin position="1220"/>
        <end position="1229"/>
    </location>
</feature>
<dbReference type="CDD" id="cd00110">
    <property type="entry name" value="LamG"/>
    <property type="match status" value="4"/>
</dbReference>
<keyword evidence="3 9" id="KW-0245">EGF-like domain</keyword>
<dbReference type="SUPFAM" id="SSF49899">
    <property type="entry name" value="Concanavalin A-like lectins/glucanases"/>
    <property type="match status" value="4"/>
</dbReference>
<evidence type="ECO:0000256" key="2">
    <source>
        <dbReference type="ARBA" id="ARBA00010241"/>
    </source>
</evidence>
<protein>
    <submittedName>
        <fullName evidence="16">Neurexin-4</fullName>
    </submittedName>
</protein>
<dbReference type="CDD" id="cd00054">
    <property type="entry name" value="EGF_CA"/>
    <property type="match status" value="1"/>
</dbReference>
<dbReference type="PANTHER" id="PTHR15036:SF91">
    <property type="entry name" value="NEUREXIN-4"/>
    <property type="match status" value="1"/>
</dbReference>
<accession>A0AAV4PU72</accession>
<evidence type="ECO:0000313" key="16">
    <source>
        <dbReference type="EMBL" id="GIY00589.1"/>
    </source>
</evidence>
<comment type="caution">
    <text evidence="9">Lacks conserved residue(s) required for the propagation of feature annotation.</text>
</comment>
<evidence type="ECO:0000259" key="14">
    <source>
        <dbReference type="PROSITE" id="PS50025"/>
    </source>
</evidence>
<dbReference type="InterPro" id="IPR013320">
    <property type="entry name" value="ConA-like_dom_sf"/>
</dbReference>
<comment type="similarity">
    <text evidence="2">Belongs to the neurexin family.</text>
</comment>
<gene>
    <name evidence="16" type="primary">Nrx-IV</name>
    <name evidence="16" type="ORF">CEXT_763531</name>
</gene>
<dbReference type="FunFam" id="2.10.25.10:FF:000015">
    <property type="entry name" value="neurexin-1 isoform X1"/>
    <property type="match status" value="1"/>
</dbReference>
<evidence type="ECO:0000313" key="17">
    <source>
        <dbReference type="Proteomes" id="UP001054945"/>
    </source>
</evidence>
<dbReference type="Pfam" id="PF02210">
    <property type="entry name" value="Laminin_G_2"/>
    <property type="match status" value="4"/>
</dbReference>
<feature type="domain" description="Laminin G" evidence="14">
    <location>
        <begin position="143"/>
        <end position="320"/>
    </location>
</feature>
<evidence type="ECO:0000256" key="10">
    <source>
        <dbReference type="SAM" id="MobiDB-lite"/>
    </source>
</evidence>
<evidence type="ECO:0000256" key="7">
    <source>
        <dbReference type="ARBA" id="ARBA00023136"/>
    </source>
</evidence>
<dbReference type="PROSITE" id="PS50026">
    <property type="entry name" value="EGF_3"/>
    <property type="match status" value="2"/>
</dbReference>
<dbReference type="SMART" id="SM00181">
    <property type="entry name" value="EGF"/>
    <property type="match status" value="2"/>
</dbReference>
<evidence type="ECO:0000256" key="8">
    <source>
        <dbReference type="ARBA" id="ARBA00023157"/>
    </source>
</evidence>
<dbReference type="SMART" id="SM00231">
    <property type="entry name" value="FA58C"/>
    <property type="match status" value="1"/>
</dbReference>
<dbReference type="CDD" id="cd00053">
    <property type="entry name" value="EGF"/>
    <property type="match status" value="1"/>
</dbReference>
<evidence type="ECO:0000259" key="13">
    <source>
        <dbReference type="PROSITE" id="PS50022"/>
    </source>
</evidence>
<dbReference type="CDD" id="cd00057">
    <property type="entry name" value="FA58C"/>
    <property type="match status" value="1"/>
</dbReference>
<feature type="domain" description="Laminin G" evidence="14">
    <location>
        <begin position="326"/>
        <end position="489"/>
    </location>
</feature>
<evidence type="ECO:0000256" key="9">
    <source>
        <dbReference type="PROSITE-ProRule" id="PRU00076"/>
    </source>
</evidence>
<dbReference type="PROSITE" id="PS50025">
    <property type="entry name" value="LAM_G_DOMAIN"/>
    <property type="match status" value="4"/>
</dbReference>
<dbReference type="SMART" id="SM00282">
    <property type="entry name" value="LamG"/>
    <property type="match status" value="4"/>
</dbReference>
<dbReference type="InterPro" id="IPR050372">
    <property type="entry name" value="Neurexin-related_CASP"/>
</dbReference>
<feature type="region of interest" description="Disordered" evidence="10">
    <location>
        <begin position="1220"/>
        <end position="1239"/>
    </location>
</feature>
<dbReference type="Gene3D" id="2.10.25.10">
    <property type="entry name" value="Laminin"/>
    <property type="match status" value="2"/>
</dbReference>
<dbReference type="PROSITE" id="PS01286">
    <property type="entry name" value="FA58C_2"/>
    <property type="match status" value="1"/>
</dbReference>
<keyword evidence="8" id="KW-1015">Disulfide bond</keyword>
<feature type="domain" description="EGF-like" evidence="15">
    <location>
        <begin position="929"/>
        <end position="965"/>
    </location>
</feature>
<dbReference type="InterPro" id="IPR008979">
    <property type="entry name" value="Galactose-bd-like_sf"/>
</dbReference>
<dbReference type="Gene3D" id="2.60.120.200">
    <property type="match status" value="4"/>
</dbReference>
<dbReference type="GO" id="GO:0016020">
    <property type="term" value="C:membrane"/>
    <property type="evidence" value="ECO:0007669"/>
    <property type="project" value="UniProtKB-SubCell"/>
</dbReference>
<sequence length="1252" mass="141842">MINVTYIIFLCIFLVGFIHLKADDECDEPLLENSKIYASSSMSNDRSPEKARLDGNGAWTAKSSDFKFVQEYRIEYGSKALDYSEYKDKEGHTRLFTGNVDGDTIKFNKFDSPIIAQWIRINPTRWRDRISMRVELYGCDYVSENVNFDGQSYFTKELFYGISSEYENIRFRFKTNDADGIILYSRGSQGDFFALQLIHNKLLLNVDLGGEGIITSVSVGSLLDDNMWHDVYIVRKNRDITFSVDRVIVPAKIRGDFLKLDIKREIHVGGIQNFNQVGIVATKNFTGCIENLFFNNTNFISELKDKKAQYKQYGDLTYTCHQEQVIPVTFVTSEAHLKLSGYKQSVMNCSLDFRTFNDDGLLLYNKFSQDGFVKVYLEKGKIKIELQGENPPKVTTQASDRYLSDGLWHRVMLILQKNRIELHVDDKPSITIKQFSMLTGDEYLVGGGLYGAQGFVGCMRFIHIEGHYIRVTSLPSHRYTAEGVLFDACQMTDRCNPNPCEHGGICKQNWEEFKCDCEGTGYSGAVCHIAVNPLSCEAYKLSYPKSRRIDINIDIDGSGPLKYFPVTCEYPCMLHFKDISIMIFLEGAAVTILHHKNERPTDVKGFSKPGSFIQNIIYNAELEQVVQLVNRSYSCRQNLRYECYKTRLFNSPAAEPAPFEPFSWWVSRNNRQMDYWGGSLPGSRKCNCGLYGTCKDPTKWCNCDSEGYDKDGWLSDEGDLTQKEFLPVRQLRIGDTGTTLDEKKGRYYLGPLICEGDTLFDNTVTFYYEDATIDLPNFDMGHSGDIYFQFKTTAENGVFVNSRGPTDYIKIMLVEGDQIQFQYHAGNGPLGVSVETSYKLNDNNWHSVLVERNRKEARIVVDGSLSGEIRERTGSVRALYLTSKLIIGATVEYREGFVGCLRALMLNGAVVDLQRMALDYPYGIDNGCVGKCQSSPCLNNGTCIEGYSSYVCDCQWTGFKGPICADEIGVNLRSDSYIRYNFENSISTLEEYIRVGFTTTDKTGMIVGMSSYSEEYLNLMMSTSGHLRLVFDFGFERQEIIIKNENFALGQHHDLRILRSDKGATITIYVSNYEPIVHTFKIDEKADAQFNRLKSIYVGRNESMGTGEGFSGCISRVQFDDHFPLRRLFQESRRSNVWAVPEDIREDDCGIEPVTHPPEIRQTRPPPTLPPGVSIEAFTAGGDDSAILGGILALIFIALILMAILIGRYMSRHKGEYKTHEDTGAKDAPDADTAVRLGKTGHGVPKKEEWFI</sequence>
<evidence type="ECO:0000256" key="4">
    <source>
        <dbReference type="ARBA" id="ARBA00022692"/>
    </source>
</evidence>
<evidence type="ECO:0000256" key="3">
    <source>
        <dbReference type="ARBA" id="ARBA00022536"/>
    </source>
</evidence>
<dbReference type="PROSITE" id="PS50022">
    <property type="entry name" value="FA58C_3"/>
    <property type="match status" value="1"/>
</dbReference>
<dbReference type="SUPFAM" id="SSF49785">
    <property type="entry name" value="Galactose-binding domain-like"/>
    <property type="match status" value="1"/>
</dbReference>
<evidence type="ECO:0000259" key="15">
    <source>
        <dbReference type="PROSITE" id="PS50026"/>
    </source>
</evidence>
<feature type="domain" description="Laminin G" evidence="14">
    <location>
        <begin position="967"/>
        <end position="1149"/>
    </location>
</feature>
<evidence type="ECO:0000256" key="12">
    <source>
        <dbReference type="SAM" id="SignalP"/>
    </source>
</evidence>
<comment type="caution">
    <text evidence="16">The sequence shown here is derived from an EMBL/GenBank/DDBJ whole genome shotgun (WGS) entry which is preliminary data.</text>
</comment>
<evidence type="ECO:0000256" key="5">
    <source>
        <dbReference type="ARBA" id="ARBA00022729"/>
    </source>
</evidence>
<dbReference type="Gene3D" id="2.60.120.1000">
    <property type="match status" value="1"/>
</dbReference>
<feature type="domain" description="EGF-like" evidence="15">
    <location>
        <begin position="491"/>
        <end position="528"/>
    </location>
</feature>
<dbReference type="Pfam" id="PF00754">
    <property type="entry name" value="F5_F8_type_C"/>
    <property type="match status" value="1"/>
</dbReference>
<keyword evidence="17" id="KW-1185">Reference proteome</keyword>
<dbReference type="Pfam" id="PF00008">
    <property type="entry name" value="EGF"/>
    <property type="match status" value="2"/>
</dbReference>